<dbReference type="SMART" id="SM00342">
    <property type="entry name" value="HTH_ARAC"/>
    <property type="match status" value="1"/>
</dbReference>
<evidence type="ECO:0000313" key="6">
    <source>
        <dbReference type="Proteomes" id="UP001497416"/>
    </source>
</evidence>
<accession>A0ABM9P5F1</accession>
<organism evidence="5 6">
    <name type="scientific">Tenacibaculum platacis</name>
    <dbReference type="NCBI Taxonomy" id="3137852"/>
    <lineage>
        <taxon>Bacteria</taxon>
        <taxon>Pseudomonadati</taxon>
        <taxon>Bacteroidota</taxon>
        <taxon>Flavobacteriia</taxon>
        <taxon>Flavobacteriales</taxon>
        <taxon>Flavobacteriaceae</taxon>
        <taxon>Tenacibaculum</taxon>
    </lineage>
</organism>
<keyword evidence="1" id="KW-0805">Transcription regulation</keyword>
<protein>
    <submittedName>
        <fullName evidence="5">AraC family transcriptional regulator, transcriptional activator of pobA</fullName>
    </submittedName>
</protein>
<dbReference type="SUPFAM" id="SSF46689">
    <property type="entry name" value="Homeodomain-like"/>
    <property type="match status" value="1"/>
</dbReference>
<gene>
    <name evidence="5" type="ORF">T190607A01A_50142</name>
</gene>
<feature type="domain" description="HTH araC/xylS-type" evidence="4">
    <location>
        <begin position="200"/>
        <end position="302"/>
    </location>
</feature>
<dbReference type="Proteomes" id="UP001497416">
    <property type="component" value="Unassembled WGS sequence"/>
</dbReference>
<keyword evidence="2" id="KW-0238">DNA-binding</keyword>
<evidence type="ECO:0000256" key="3">
    <source>
        <dbReference type="ARBA" id="ARBA00023163"/>
    </source>
</evidence>
<dbReference type="Gene3D" id="1.10.10.60">
    <property type="entry name" value="Homeodomain-like"/>
    <property type="match status" value="2"/>
</dbReference>
<dbReference type="EMBL" id="CAXIXY010000007">
    <property type="protein sequence ID" value="CAL2093129.1"/>
    <property type="molecule type" value="Genomic_DNA"/>
</dbReference>
<reference evidence="5 6" key="1">
    <citation type="submission" date="2024-05" db="EMBL/GenBank/DDBJ databases">
        <authorList>
            <person name="Duchaud E."/>
        </authorList>
    </citation>
    <scope>NUCLEOTIDE SEQUENCE [LARGE SCALE GENOMIC DNA]</scope>
    <source>
        <strain evidence="5">Ena-SAMPLE-TAB-13-05-2024-13:56:06:370-140302</strain>
    </source>
</reference>
<dbReference type="Pfam" id="PF12833">
    <property type="entry name" value="HTH_18"/>
    <property type="match status" value="1"/>
</dbReference>
<evidence type="ECO:0000313" key="5">
    <source>
        <dbReference type="EMBL" id="CAL2093129.1"/>
    </source>
</evidence>
<dbReference type="InterPro" id="IPR020449">
    <property type="entry name" value="Tscrpt_reg_AraC-type_HTH"/>
</dbReference>
<dbReference type="PANTHER" id="PTHR43280">
    <property type="entry name" value="ARAC-FAMILY TRANSCRIPTIONAL REGULATOR"/>
    <property type="match status" value="1"/>
</dbReference>
<keyword evidence="3" id="KW-0804">Transcription</keyword>
<evidence type="ECO:0000256" key="2">
    <source>
        <dbReference type="ARBA" id="ARBA00023125"/>
    </source>
</evidence>
<dbReference type="InterPro" id="IPR009057">
    <property type="entry name" value="Homeodomain-like_sf"/>
</dbReference>
<evidence type="ECO:0000256" key="1">
    <source>
        <dbReference type="ARBA" id="ARBA00023015"/>
    </source>
</evidence>
<dbReference type="PROSITE" id="PS01124">
    <property type="entry name" value="HTH_ARAC_FAMILY_2"/>
    <property type="match status" value="1"/>
</dbReference>
<dbReference type="PANTHER" id="PTHR43280:SF32">
    <property type="entry name" value="TRANSCRIPTIONAL REGULATORY PROTEIN"/>
    <property type="match status" value="1"/>
</dbReference>
<sequence>MKRDIKHIKTVSEFLKTFGLEEPNNPFISILHPLAILKSKSLLEHDYILDFYTITLKDNTCSHFLGKKKFNFEEGELAFTKPNQVLNISSIDQLNTSKGWVLLFHSDLLKSTPLFNKLSDYRFFDYSINQGISLSTNEQKRVTECVNFLKNEIMLTFDKHSSVVISSILEVMLNLCNRFFERQFDKKAIEDNYIVSKIDAFLKLYYENNLFSEKGVPEVNQIATYVNLSPNYLSNILKKETGKNTKDYINYFILEKSKSLLLNKQDYSISELAFKLGFNYPHYFSRFFKSKTGKTPLEYRKQEY</sequence>
<keyword evidence="6" id="KW-1185">Reference proteome</keyword>
<dbReference type="InterPro" id="IPR018060">
    <property type="entry name" value="HTH_AraC"/>
</dbReference>
<dbReference type="PRINTS" id="PR00032">
    <property type="entry name" value="HTHARAC"/>
</dbReference>
<evidence type="ECO:0000259" key="4">
    <source>
        <dbReference type="PROSITE" id="PS01124"/>
    </source>
</evidence>
<proteinExistence type="predicted"/>
<name>A0ABM9P5F1_9FLAO</name>
<comment type="caution">
    <text evidence="5">The sequence shown here is derived from an EMBL/GenBank/DDBJ whole genome shotgun (WGS) entry which is preliminary data.</text>
</comment>